<evidence type="ECO:0000313" key="2">
    <source>
        <dbReference type="Proteomes" id="UP001381693"/>
    </source>
</evidence>
<reference evidence="1 2" key="1">
    <citation type="submission" date="2023-11" db="EMBL/GenBank/DDBJ databases">
        <title>Halocaridina rubra genome assembly.</title>
        <authorList>
            <person name="Smith C."/>
        </authorList>
    </citation>
    <scope>NUCLEOTIDE SEQUENCE [LARGE SCALE GENOMIC DNA]</scope>
    <source>
        <strain evidence="1">EP-1</strain>
        <tissue evidence="1">Whole</tissue>
    </source>
</reference>
<feature type="non-terminal residue" evidence="1">
    <location>
        <position position="54"/>
    </location>
</feature>
<comment type="caution">
    <text evidence="1">The sequence shown here is derived from an EMBL/GenBank/DDBJ whole genome shotgun (WGS) entry which is preliminary data.</text>
</comment>
<organism evidence="1 2">
    <name type="scientific">Halocaridina rubra</name>
    <name type="common">Hawaiian red shrimp</name>
    <dbReference type="NCBI Taxonomy" id="373956"/>
    <lineage>
        <taxon>Eukaryota</taxon>
        <taxon>Metazoa</taxon>
        <taxon>Ecdysozoa</taxon>
        <taxon>Arthropoda</taxon>
        <taxon>Crustacea</taxon>
        <taxon>Multicrustacea</taxon>
        <taxon>Malacostraca</taxon>
        <taxon>Eumalacostraca</taxon>
        <taxon>Eucarida</taxon>
        <taxon>Decapoda</taxon>
        <taxon>Pleocyemata</taxon>
        <taxon>Caridea</taxon>
        <taxon>Atyoidea</taxon>
        <taxon>Atyidae</taxon>
        <taxon>Halocaridina</taxon>
    </lineage>
</organism>
<dbReference type="EMBL" id="JAXCGZ010007691">
    <property type="protein sequence ID" value="KAK7078725.1"/>
    <property type="molecule type" value="Genomic_DNA"/>
</dbReference>
<dbReference type="AlphaFoldDB" id="A0AAN8XGI1"/>
<protein>
    <submittedName>
        <fullName evidence="1">Uncharacterized protein</fullName>
    </submittedName>
</protein>
<gene>
    <name evidence="1" type="ORF">SK128_015712</name>
</gene>
<sequence>MERLRLREGREEELLDHSVEVQPCSEEVGCIHSLNIITSLGRNLLGPLLKLVTL</sequence>
<keyword evidence="2" id="KW-1185">Reference proteome</keyword>
<dbReference type="Proteomes" id="UP001381693">
    <property type="component" value="Unassembled WGS sequence"/>
</dbReference>
<accession>A0AAN8XGI1</accession>
<proteinExistence type="predicted"/>
<evidence type="ECO:0000313" key="1">
    <source>
        <dbReference type="EMBL" id="KAK7078725.1"/>
    </source>
</evidence>
<name>A0AAN8XGI1_HALRR</name>